<gene>
    <name evidence="1" type="ORF">OXU80_27170</name>
</gene>
<keyword evidence="2" id="KW-1185">Reference proteome</keyword>
<reference evidence="1" key="1">
    <citation type="submission" date="2022-11" db="EMBL/GenBank/DDBJ databases">
        <title>beta-Carotene-producing bacterium, Jeongeuplla avenae sp. nov., alleviates the salt stress of Arabidopsis seedlings.</title>
        <authorList>
            <person name="Jiang L."/>
            <person name="Lee J."/>
        </authorList>
    </citation>
    <scope>NUCLEOTIDE SEQUENCE</scope>
    <source>
        <strain evidence="1">DY_R2A_6</strain>
    </source>
</reference>
<name>A0ACD4NNH7_9HYPH</name>
<protein>
    <submittedName>
        <fullName evidence="1">Recombinase family protein</fullName>
    </submittedName>
</protein>
<dbReference type="EMBL" id="CP113520">
    <property type="protein sequence ID" value="WAJ28446.1"/>
    <property type="molecule type" value="Genomic_DNA"/>
</dbReference>
<evidence type="ECO:0000313" key="2">
    <source>
        <dbReference type="Proteomes" id="UP001163223"/>
    </source>
</evidence>
<organism evidence="1 2">
    <name type="scientific">Antarcticirhabdus aurantiaca</name>
    <dbReference type="NCBI Taxonomy" id="2606717"/>
    <lineage>
        <taxon>Bacteria</taxon>
        <taxon>Pseudomonadati</taxon>
        <taxon>Pseudomonadota</taxon>
        <taxon>Alphaproteobacteria</taxon>
        <taxon>Hyphomicrobiales</taxon>
        <taxon>Aurantimonadaceae</taxon>
        <taxon>Antarcticirhabdus</taxon>
    </lineage>
</organism>
<evidence type="ECO:0000313" key="1">
    <source>
        <dbReference type="EMBL" id="WAJ28446.1"/>
    </source>
</evidence>
<dbReference type="Proteomes" id="UP001163223">
    <property type="component" value="Chromosome"/>
</dbReference>
<proteinExistence type="predicted"/>
<sequence length="552" mass="60784">MDVLFPASSLPDDPVPAGDNDNCLDAAAYGRFSKLSKNHSNRKSATQQLDAAIAYAPSMGLRVVETYVDEDESGVAMMNRPGLLRMIRDAKAGRFRAVILSDISRLGRNAAHIVPLIACLDELGIPLFVIGMGRLTAQMAMSMAVVAEQAIGYQKAATSMSKTAKAANGEAVTRPPFGYRHVPGGVERFVKEPKEVAIIHYAIERLMAGASIAETVYELNKRGMLGDKKAIWSHASLVGSPETPGICRNPLIAGYRVYGRTTSRTSTTTGKPVSTPVPRSKWTIVEVPDLAIVDKETFRRLQDRLAARSTDPGVRPRGPRSLLTGKMRCVRCGANMVAVSGYPNAYYVRCRIANRGGDCSSYKSLDRQVVENSLLSRLQKLVRSGSLDELAAAEYRRQRGAREELEVQELQNARQRLAENARLKDSLVDAVAQGRLLPAWGNDRMIDLDRRIKADGLELARRERDLEQLREHVLPIERVRHALTRIRQVLEEGGGQANLASQAADQVRSLFDTVEVTGEHDRYRVKVKGFLAFETQIPRRSVGRPSKSASQA</sequence>
<accession>A0ACD4NNH7</accession>